<protein>
    <submittedName>
        <fullName evidence="2">Serine/threonine protein phosphatase</fullName>
    </submittedName>
</protein>
<proteinExistence type="predicted"/>
<gene>
    <name evidence="2" type="ORF">CR105_11040</name>
</gene>
<evidence type="ECO:0000259" key="1">
    <source>
        <dbReference type="PROSITE" id="PS51746"/>
    </source>
</evidence>
<dbReference type="InterPro" id="IPR001932">
    <property type="entry name" value="PPM-type_phosphatase-like_dom"/>
</dbReference>
<organism evidence="2 3">
    <name type="scientific">Massilia eurypsychrophila</name>
    <dbReference type="NCBI Taxonomy" id="1485217"/>
    <lineage>
        <taxon>Bacteria</taxon>
        <taxon>Pseudomonadati</taxon>
        <taxon>Pseudomonadota</taxon>
        <taxon>Betaproteobacteria</taxon>
        <taxon>Burkholderiales</taxon>
        <taxon>Oxalobacteraceae</taxon>
        <taxon>Telluria group</taxon>
        <taxon>Massilia</taxon>
    </lineage>
</organism>
<dbReference type="SMART" id="SM00332">
    <property type="entry name" value="PP2Cc"/>
    <property type="match status" value="1"/>
</dbReference>
<feature type="domain" description="PPM-type phosphatase" evidence="1">
    <location>
        <begin position="18"/>
        <end position="271"/>
    </location>
</feature>
<dbReference type="Gene3D" id="3.60.40.10">
    <property type="entry name" value="PPM-type phosphatase domain"/>
    <property type="match status" value="1"/>
</dbReference>
<dbReference type="CDD" id="cd00143">
    <property type="entry name" value="PP2Cc"/>
    <property type="match status" value="1"/>
</dbReference>
<evidence type="ECO:0000313" key="2">
    <source>
        <dbReference type="EMBL" id="PIL44998.1"/>
    </source>
</evidence>
<dbReference type="OrthoDB" id="9801841at2"/>
<dbReference type="EMBL" id="PDOC01000005">
    <property type="protein sequence ID" value="PIL44998.1"/>
    <property type="molecule type" value="Genomic_DNA"/>
</dbReference>
<dbReference type="RefSeq" id="WP_099788502.1">
    <property type="nucleotide sequence ID" value="NZ_JBHLYV010000032.1"/>
</dbReference>
<dbReference type="AlphaFoldDB" id="A0A2G8TH85"/>
<keyword evidence="3" id="KW-1185">Reference proteome</keyword>
<dbReference type="Proteomes" id="UP000230390">
    <property type="component" value="Unassembled WGS sequence"/>
</dbReference>
<dbReference type="InterPro" id="IPR036457">
    <property type="entry name" value="PPM-type-like_dom_sf"/>
</dbReference>
<accession>A0A2G8TH85</accession>
<reference evidence="2 3" key="1">
    <citation type="submission" date="2017-10" db="EMBL/GenBank/DDBJ databases">
        <title>Massilia psychrophilum sp. nov., a novel purple-pigmented bacterium isolated from Tianshan glacier, Xinjiang Municipality, China.</title>
        <authorList>
            <person name="Wang H."/>
        </authorList>
    </citation>
    <scope>NUCLEOTIDE SEQUENCE [LARGE SCALE GENOMIC DNA]</scope>
    <source>
        <strain evidence="2 3">JCM 30074</strain>
    </source>
</reference>
<evidence type="ECO:0000313" key="3">
    <source>
        <dbReference type="Proteomes" id="UP000230390"/>
    </source>
</evidence>
<dbReference type="PROSITE" id="PS51746">
    <property type="entry name" value="PPM_2"/>
    <property type="match status" value="1"/>
</dbReference>
<name>A0A2G8TH85_9BURK</name>
<comment type="caution">
    <text evidence="2">The sequence shown here is derived from an EMBL/GenBank/DDBJ whole genome shotgun (WGS) entry which is preliminary data.</text>
</comment>
<dbReference type="SMART" id="SM00331">
    <property type="entry name" value="PP2C_SIG"/>
    <property type="match status" value="1"/>
</dbReference>
<dbReference type="Pfam" id="PF13672">
    <property type="entry name" value="PP2C_2"/>
    <property type="match status" value="1"/>
</dbReference>
<sequence>MTPPLSPSRLHRLPLCVAFGVTDIGPVRRNNEDNFLIDETLGLVMVADGMGGHAGGEVASTGVLEALREYLEKHAGDATGQDIVLSDPDATWSDPIMRAVALLHDAIGAANRVLYAQNVAHGCREGEGMGATLTGFWRPGADQPLTLFHVGDSRLYRQRGGRLDQLTCDQTLYQQAIDAGAIRDLPARNVLLQAMGPSPTVAPEVRTIFAEPGDLLMLCSDGLHGCVPHGDIEAALAAVSAATLEAVCRRLIQMAKDCGGRDNITVLLALCDG</sequence>
<dbReference type="SUPFAM" id="SSF81606">
    <property type="entry name" value="PP2C-like"/>
    <property type="match status" value="1"/>
</dbReference>